<dbReference type="KEGG" id="vda:VDAG_00305"/>
<proteinExistence type="predicted"/>
<keyword evidence="3" id="KW-1185">Reference proteome</keyword>
<dbReference type="Proteomes" id="UP000001611">
    <property type="component" value="Chromosome 2"/>
</dbReference>
<evidence type="ECO:0000256" key="1">
    <source>
        <dbReference type="SAM" id="MobiDB-lite"/>
    </source>
</evidence>
<dbReference type="HOGENOM" id="CLU_063302_0_0_1"/>
<dbReference type="AlphaFoldDB" id="G2WRX2"/>
<dbReference type="InParanoid" id="G2WRX2"/>
<organism evidence="2 3">
    <name type="scientific">Verticillium dahliae (strain VdLs.17 / ATCC MYA-4575 / FGSC 10137)</name>
    <name type="common">Verticillium wilt</name>
    <dbReference type="NCBI Taxonomy" id="498257"/>
    <lineage>
        <taxon>Eukaryota</taxon>
        <taxon>Fungi</taxon>
        <taxon>Dikarya</taxon>
        <taxon>Ascomycota</taxon>
        <taxon>Pezizomycotina</taxon>
        <taxon>Sordariomycetes</taxon>
        <taxon>Hypocreomycetidae</taxon>
        <taxon>Glomerellales</taxon>
        <taxon>Plectosphaerellaceae</taxon>
        <taxon>Verticillium</taxon>
    </lineage>
</organism>
<dbReference type="GeneID" id="20701768"/>
<reference evidence="2 3" key="1">
    <citation type="submission" date="2008-03" db="EMBL/GenBank/DDBJ databases">
        <title>The Genome Sequence of Verticillium dahliae VdLs.17.</title>
        <authorList>
            <consortium name="The Broad Institute Genome Sequencing Platform"/>
            <person name="Ma L.-J.J."/>
            <person name="Klosterman S.J."/>
            <person name="Subbarao K."/>
            <person name="Dobinson K."/>
            <person name="Veronese P."/>
            <person name="Kang S."/>
            <person name="Gold S.E."/>
            <person name="Young S."/>
            <person name="Jaffe D."/>
            <person name="Gnerre S."/>
            <person name="Berlin A."/>
            <person name="Heiman D."/>
            <person name="Hepburn T."/>
            <person name="Sykes S."/>
            <person name="Alvarado L."/>
            <person name="Kodira C.D."/>
            <person name="Lander E."/>
            <person name="Galagan J."/>
            <person name="Nusbaum C."/>
            <person name="Birren B."/>
        </authorList>
    </citation>
    <scope>NUCLEOTIDE SEQUENCE [LARGE SCALE GENOMIC DNA]</scope>
    <source>
        <strain evidence="3">VdLs.17 / ATCC MYA-4575 / FGSC 10137</strain>
    </source>
</reference>
<sequence>MPFLTHSPGACAIVHALAKPSTASGSRLTETKPQHDARSPPSGLLPSSLKRCGVEAARHRWHSELSPCHTLAEPAPLRSASASDWPPPCSTTIGIQDDAGIPIIVSSRRLGSCATAAEDRLHAARGHDAILAGRQLGNTDLGTECVPHGLSESFQAVLATLLASRGRSIDTGPMNVFQQQTGWKDDSTQDEPINDLTDLCDHLHPPREASSLGSTRFTAFILRLRVEAAPVTHVYLPTSLFWDPSVRKVVQNEPHKAQPR</sequence>
<name>G2WRX2_VERDV</name>
<dbReference type="EMBL" id="DS572695">
    <property type="protein sequence ID" value="EGY13623.1"/>
    <property type="molecule type" value="Genomic_DNA"/>
</dbReference>
<accession>G2WRX2</accession>
<protein>
    <submittedName>
        <fullName evidence="2">Uncharacterized protein</fullName>
    </submittedName>
</protein>
<evidence type="ECO:0000313" key="3">
    <source>
        <dbReference type="Proteomes" id="UP000001611"/>
    </source>
</evidence>
<feature type="compositionally biased region" description="Basic and acidic residues" evidence="1">
    <location>
        <begin position="29"/>
        <end position="38"/>
    </location>
</feature>
<evidence type="ECO:0000313" key="2">
    <source>
        <dbReference type="EMBL" id="EGY13623.1"/>
    </source>
</evidence>
<gene>
    <name evidence="2" type="ORF">VDAG_00305</name>
</gene>
<feature type="region of interest" description="Disordered" evidence="1">
    <location>
        <begin position="22"/>
        <end position="47"/>
    </location>
</feature>
<dbReference type="RefSeq" id="XP_009649977.1">
    <property type="nucleotide sequence ID" value="XM_009651682.1"/>
</dbReference>